<evidence type="ECO:0000256" key="14">
    <source>
        <dbReference type="PIRSR" id="PIRSR000726-1"/>
    </source>
</evidence>
<evidence type="ECO:0000256" key="11">
    <source>
        <dbReference type="ARBA" id="ARBA00022915"/>
    </source>
</evidence>
<dbReference type="InterPro" id="IPR005260">
    <property type="entry name" value="Asp_kin_monofn"/>
</dbReference>
<dbReference type="STRING" id="690567.1806"/>
<dbReference type="EMBL" id="CGIH01000029">
    <property type="protein sequence ID" value="CFX75769.1"/>
    <property type="molecule type" value="Genomic_DNA"/>
</dbReference>
<dbReference type="InterPro" id="IPR027795">
    <property type="entry name" value="CASTOR_ACT_dom"/>
</dbReference>
<gene>
    <name evidence="19" type="ORF">1806</name>
</gene>
<dbReference type="GO" id="GO:0004072">
    <property type="term" value="F:aspartate kinase activity"/>
    <property type="evidence" value="ECO:0007669"/>
    <property type="project" value="UniProtKB-EC"/>
</dbReference>
<evidence type="ECO:0000256" key="16">
    <source>
        <dbReference type="RuleBase" id="RU004249"/>
    </source>
</evidence>
<dbReference type="UniPathway" id="UPA00034">
    <property type="reaction ID" value="UER00015"/>
</dbReference>
<dbReference type="NCBIfam" id="NF006068">
    <property type="entry name" value="PRK08210.1"/>
    <property type="match status" value="1"/>
</dbReference>
<evidence type="ECO:0000256" key="2">
    <source>
        <dbReference type="ARBA" id="ARBA00004766"/>
    </source>
</evidence>
<dbReference type="GO" id="GO:0009089">
    <property type="term" value="P:lysine biosynthetic process via diaminopimelate"/>
    <property type="evidence" value="ECO:0007669"/>
    <property type="project" value="UniProtKB-UniPathway"/>
</dbReference>
<keyword evidence="8 14" id="KW-0547">Nucleotide-binding</keyword>
<dbReference type="InterPro" id="IPR018042">
    <property type="entry name" value="Aspartate_kinase_CS"/>
</dbReference>
<dbReference type="EC" id="2.7.2.4" evidence="15"/>
<feature type="domain" description="Aspartate/glutamate/uridylate kinase" evidence="17">
    <location>
        <begin position="2"/>
        <end position="235"/>
    </location>
</feature>
<dbReference type="PANTHER" id="PTHR21499:SF3">
    <property type="entry name" value="ASPARTOKINASE"/>
    <property type="match status" value="1"/>
</dbReference>
<dbReference type="UniPathway" id="UPA00051">
    <property type="reaction ID" value="UER00462"/>
</dbReference>
<dbReference type="SUPFAM" id="SSF53633">
    <property type="entry name" value="Carbamate kinase-like"/>
    <property type="match status" value="1"/>
</dbReference>
<feature type="binding site" evidence="14">
    <location>
        <position position="189"/>
    </location>
    <ligand>
        <name>ATP</name>
        <dbReference type="ChEBI" id="CHEBI:30616"/>
    </ligand>
</feature>
<dbReference type="GO" id="GO:0009090">
    <property type="term" value="P:homoserine biosynthetic process"/>
    <property type="evidence" value="ECO:0007669"/>
    <property type="project" value="TreeGrafter"/>
</dbReference>
<evidence type="ECO:0000259" key="17">
    <source>
        <dbReference type="Pfam" id="PF00696"/>
    </source>
</evidence>
<evidence type="ECO:0000256" key="13">
    <source>
        <dbReference type="ARBA" id="ARBA00047872"/>
    </source>
</evidence>
<dbReference type="Pfam" id="PF13840">
    <property type="entry name" value="ACT_7"/>
    <property type="match status" value="1"/>
</dbReference>
<evidence type="ECO:0000256" key="1">
    <source>
        <dbReference type="ARBA" id="ARBA00003121"/>
    </source>
</evidence>
<comment type="function">
    <text evidence="1">Catalyzes the phosphorylation of the beta-carboxyl group of aspartic acid with ATP to yield 4-phospho-L-aspartate, which is involved in the branched biosynthetic pathway leading to the biosynthesis of amino acids threonine, isoleucine and methionine.</text>
</comment>
<feature type="binding site" evidence="14">
    <location>
        <begin position="7"/>
        <end position="10"/>
    </location>
    <ligand>
        <name>ATP</name>
        <dbReference type="ChEBI" id="CHEBI:30616"/>
    </ligand>
</feature>
<keyword evidence="10 14" id="KW-0067">ATP-binding</keyword>
<dbReference type="Proteomes" id="UP000045545">
    <property type="component" value="Unassembled WGS sequence"/>
</dbReference>
<dbReference type="GO" id="GO:0005524">
    <property type="term" value="F:ATP binding"/>
    <property type="evidence" value="ECO:0007669"/>
    <property type="project" value="UniProtKB-KW"/>
</dbReference>
<dbReference type="Gene3D" id="3.30.2130.10">
    <property type="entry name" value="VC0802-like"/>
    <property type="match status" value="1"/>
</dbReference>
<dbReference type="InterPro" id="IPR001341">
    <property type="entry name" value="Asp_kinase"/>
</dbReference>
<evidence type="ECO:0000259" key="18">
    <source>
        <dbReference type="Pfam" id="PF13840"/>
    </source>
</evidence>
<feature type="binding site" evidence="14">
    <location>
        <position position="79"/>
    </location>
    <ligand>
        <name>substrate</name>
    </ligand>
</feature>
<evidence type="ECO:0000256" key="10">
    <source>
        <dbReference type="ARBA" id="ARBA00022840"/>
    </source>
</evidence>
<dbReference type="NCBIfam" id="TIGR00657">
    <property type="entry name" value="asp_kinases"/>
    <property type="match status" value="1"/>
</dbReference>
<dbReference type="OrthoDB" id="9799110at2"/>
<comment type="similarity">
    <text evidence="5 15">Belongs to the aspartokinase family.</text>
</comment>
<comment type="catalytic activity">
    <reaction evidence="13 15">
        <text>L-aspartate + ATP = 4-phospho-L-aspartate + ADP</text>
        <dbReference type="Rhea" id="RHEA:23776"/>
        <dbReference type="ChEBI" id="CHEBI:29991"/>
        <dbReference type="ChEBI" id="CHEBI:30616"/>
        <dbReference type="ChEBI" id="CHEBI:57535"/>
        <dbReference type="ChEBI" id="CHEBI:456216"/>
        <dbReference type="EC" id="2.7.2.4"/>
    </reaction>
</comment>
<dbReference type="InterPro" id="IPR045865">
    <property type="entry name" value="ACT-like_dom_sf"/>
</dbReference>
<dbReference type="NCBIfam" id="TIGR00656">
    <property type="entry name" value="asp_kin_monofn"/>
    <property type="match status" value="1"/>
</dbReference>
<keyword evidence="7 15" id="KW-0808">Transferase</keyword>
<dbReference type="PIRSF" id="PIRSF000726">
    <property type="entry name" value="Asp_kin"/>
    <property type="match status" value="1"/>
</dbReference>
<evidence type="ECO:0000313" key="20">
    <source>
        <dbReference type="Proteomes" id="UP000045545"/>
    </source>
</evidence>
<accession>A0A0E4GB56</accession>
<feature type="binding site" evidence="14">
    <location>
        <begin position="214"/>
        <end position="215"/>
    </location>
    <ligand>
        <name>ATP</name>
        <dbReference type="ChEBI" id="CHEBI:30616"/>
    </ligand>
</feature>
<evidence type="ECO:0000256" key="7">
    <source>
        <dbReference type="ARBA" id="ARBA00022679"/>
    </source>
</evidence>
<evidence type="ECO:0000256" key="12">
    <source>
        <dbReference type="ARBA" id="ARBA00023154"/>
    </source>
</evidence>
<sequence>MKIIVQKYGGTSLATPELRSRVCDIIAAHRQEETALVVVVSAMGREKEAYATDTFINLIKESNPDPPLREMDILVSCGETISGVLLTSHLCARGIKAKFLSGEQAGIITDSNYGNAHILYVNPQHLLECLSAGMVVVVAGFQGISEQGERTTLGRGGSDTTASALGVALDAEYIDIFTDVEGIMTADPRIVGNARLLDAVTYNEICQLAREGAKVVHPRAIEIAMQKSIPLRVRSTFTDSVGTIVANQNPVWDNRARIIADRLITGITYTSNIAQIKISIDSHLEPRGIDLKIFKSLAQADISVDFITVQPEAIRFTVNNELAQKTKEVLKKLDLSFDIELNCAKVAIVGAAMTGIPGVMSKVVEALSENDISILQSGDSYTNIWCLVNSKDMEKAVQALHDKFELGNK</sequence>
<comment type="pathway">
    <text evidence="2 16">Amino-acid biosynthesis; L-lysine biosynthesis via DAP pathway; (S)-tetrahydrodipicolinate from L-aspartate: step 1/4.</text>
</comment>
<evidence type="ECO:0000256" key="3">
    <source>
        <dbReference type="ARBA" id="ARBA00004986"/>
    </source>
</evidence>
<comment type="pathway">
    <text evidence="3 16">Amino-acid biosynthesis; L-methionine biosynthesis via de novo pathway; L-homoserine from L-aspartate: step 1/3.</text>
</comment>
<dbReference type="PANTHER" id="PTHR21499">
    <property type="entry name" value="ASPARTATE KINASE"/>
    <property type="match status" value="1"/>
</dbReference>
<dbReference type="Gene3D" id="3.40.1160.10">
    <property type="entry name" value="Acetylglutamate kinase-like"/>
    <property type="match status" value="1"/>
</dbReference>
<dbReference type="GO" id="GO:0019877">
    <property type="term" value="P:diaminopimelate biosynthetic process"/>
    <property type="evidence" value="ECO:0007669"/>
    <property type="project" value="UniProtKB-KW"/>
</dbReference>
<evidence type="ECO:0000256" key="15">
    <source>
        <dbReference type="RuleBase" id="RU003448"/>
    </source>
</evidence>
<dbReference type="RefSeq" id="WP_046497918.1">
    <property type="nucleotide sequence ID" value="NZ_CGIH01000029.1"/>
</dbReference>
<dbReference type="InterPro" id="IPR036393">
    <property type="entry name" value="AceGlu_kinase-like_sf"/>
</dbReference>
<dbReference type="Pfam" id="PF00696">
    <property type="entry name" value="AA_kinase"/>
    <property type="match status" value="1"/>
</dbReference>
<dbReference type="AlphaFoldDB" id="A0A0E4GB56"/>
<evidence type="ECO:0000313" key="19">
    <source>
        <dbReference type="EMBL" id="CFX75769.1"/>
    </source>
</evidence>
<dbReference type="GO" id="GO:0009088">
    <property type="term" value="P:threonine biosynthetic process"/>
    <property type="evidence" value="ECO:0007669"/>
    <property type="project" value="UniProtKB-UniPathway"/>
</dbReference>
<protein>
    <recommendedName>
        <fullName evidence="15">Aspartokinase</fullName>
        <ecNumber evidence="15">2.7.2.4</ecNumber>
    </recommendedName>
</protein>
<feature type="domain" description="CASTOR ACT" evidence="18">
    <location>
        <begin position="340"/>
        <end position="402"/>
    </location>
</feature>
<evidence type="ECO:0000256" key="9">
    <source>
        <dbReference type="ARBA" id="ARBA00022777"/>
    </source>
</evidence>
<feature type="binding site" evidence="14">
    <location>
        <begin position="178"/>
        <end position="179"/>
    </location>
    <ligand>
        <name>ATP</name>
        <dbReference type="ChEBI" id="CHEBI:30616"/>
    </ligand>
</feature>
<keyword evidence="6 16" id="KW-0028">Amino-acid biosynthesis</keyword>
<keyword evidence="12" id="KW-0457">Lysine biosynthesis</keyword>
<evidence type="ECO:0000256" key="8">
    <source>
        <dbReference type="ARBA" id="ARBA00022741"/>
    </source>
</evidence>
<evidence type="ECO:0000256" key="5">
    <source>
        <dbReference type="ARBA" id="ARBA00010122"/>
    </source>
</evidence>
<evidence type="ECO:0000256" key="4">
    <source>
        <dbReference type="ARBA" id="ARBA00005139"/>
    </source>
</evidence>
<comment type="pathway">
    <text evidence="4 16">Amino-acid biosynthesis; L-threonine biosynthesis; L-threonine from L-aspartate: step 1/5.</text>
</comment>
<name>A0A0E4GB56_9FIRM</name>
<dbReference type="NCBIfam" id="NF005155">
    <property type="entry name" value="PRK06635.1-4"/>
    <property type="match status" value="1"/>
</dbReference>
<feature type="binding site" evidence="14">
    <location>
        <position position="52"/>
    </location>
    <ligand>
        <name>substrate</name>
    </ligand>
</feature>
<dbReference type="UniPathway" id="UPA00050">
    <property type="reaction ID" value="UER00461"/>
</dbReference>
<proteinExistence type="inferred from homology"/>
<dbReference type="FunFam" id="3.40.1160.10:FF:000002">
    <property type="entry name" value="Aspartokinase"/>
    <property type="match status" value="1"/>
</dbReference>
<keyword evidence="11" id="KW-0220">Diaminopimelate biosynthesis</keyword>
<dbReference type="GO" id="GO:0005829">
    <property type="term" value="C:cytosol"/>
    <property type="evidence" value="ECO:0007669"/>
    <property type="project" value="TreeGrafter"/>
</dbReference>
<dbReference type="InterPro" id="IPR001048">
    <property type="entry name" value="Asp/Glu/Uridylate_kinase"/>
</dbReference>
<dbReference type="SUPFAM" id="SSF55021">
    <property type="entry name" value="ACT-like"/>
    <property type="match status" value="2"/>
</dbReference>
<organism evidence="19 20">
    <name type="scientific">Syntrophomonas zehnderi OL-4</name>
    <dbReference type="NCBI Taxonomy" id="690567"/>
    <lineage>
        <taxon>Bacteria</taxon>
        <taxon>Bacillati</taxon>
        <taxon>Bacillota</taxon>
        <taxon>Clostridia</taxon>
        <taxon>Eubacteriales</taxon>
        <taxon>Syntrophomonadaceae</taxon>
        <taxon>Syntrophomonas</taxon>
    </lineage>
</organism>
<reference evidence="19 20" key="1">
    <citation type="submission" date="2015-03" db="EMBL/GenBank/DDBJ databases">
        <authorList>
            <person name="Murphy D."/>
        </authorList>
    </citation>
    <scope>NUCLEOTIDE SEQUENCE [LARGE SCALE GENOMIC DNA]</scope>
    <source>
        <strain evidence="19 20">OL-4</strain>
    </source>
</reference>
<evidence type="ECO:0000256" key="6">
    <source>
        <dbReference type="ARBA" id="ARBA00022605"/>
    </source>
</evidence>
<dbReference type="PROSITE" id="PS00324">
    <property type="entry name" value="ASPARTOKINASE"/>
    <property type="match status" value="1"/>
</dbReference>
<keyword evidence="20" id="KW-1185">Reference proteome</keyword>
<keyword evidence="9 15" id="KW-0418">Kinase</keyword>